<protein>
    <submittedName>
        <fullName evidence="1">Uncharacterized protein</fullName>
    </submittedName>
</protein>
<comment type="caution">
    <text evidence="1">The sequence shown here is derived from an EMBL/GenBank/DDBJ whole genome shotgun (WGS) entry which is preliminary data.</text>
</comment>
<evidence type="ECO:0000313" key="2">
    <source>
        <dbReference type="Proteomes" id="UP000004358"/>
    </source>
</evidence>
<dbReference type="AlphaFoldDB" id="A3ZVZ1"/>
<dbReference type="STRING" id="314230.DSM3645_03388"/>
<dbReference type="EMBL" id="AANZ01000014">
    <property type="protein sequence ID" value="EAQ79487.1"/>
    <property type="molecule type" value="Genomic_DNA"/>
</dbReference>
<evidence type="ECO:0000313" key="1">
    <source>
        <dbReference type="EMBL" id="EAQ79487.1"/>
    </source>
</evidence>
<dbReference type="Proteomes" id="UP000004358">
    <property type="component" value="Unassembled WGS sequence"/>
</dbReference>
<gene>
    <name evidence="1" type="ORF">DSM3645_03388</name>
</gene>
<organism evidence="1 2">
    <name type="scientific">Blastopirellula marina DSM 3645</name>
    <dbReference type="NCBI Taxonomy" id="314230"/>
    <lineage>
        <taxon>Bacteria</taxon>
        <taxon>Pseudomonadati</taxon>
        <taxon>Planctomycetota</taxon>
        <taxon>Planctomycetia</taxon>
        <taxon>Pirellulales</taxon>
        <taxon>Pirellulaceae</taxon>
        <taxon>Blastopirellula</taxon>
    </lineage>
</organism>
<name>A3ZVZ1_9BACT</name>
<reference evidence="1 2" key="1">
    <citation type="submission" date="2006-02" db="EMBL/GenBank/DDBJ databases">
        <authorList>
            <person name="Amann R."/>
            <person name="Ferriera S."/>
            <person name="Johnson J."/>
            <person name="Kravitz S."/>
            <person name="Halpern A."/>
            <person name="Remington K."/>
            <person name="Beeson K."/>
            <person name="Tran B."/>
            <person name="Rogers Y.-H."/>
            <person name="Friedman R."/>
            <person name="Venter J.C."/>
        </authorList>
    </citation>
    <scope>NUCLEOTIDE SEQUENCE [LARGE SCALE GENOMIC DNA]</scope>
    <source>
        <strain evidence="1 2">DSM 3645</strain>
    </source>
</reference>
<proteinExistence type="predicted"/>
<dbReference type="HOGENOM" id="CLU_3305580_0_0_0"/>
<accession>A3ZVZ1</accession>
<sequence length="39" mass="4290">MTYEDLWGPSSDHANCADHTAPAAVKPSLKRYAMSPAWI</sequence>